<accession>A0A9X1SIG8</accession>
<dbReference type="SUPFAM" id="SSF82171">
    <property type="entry name" value="DPP6 N-terminal domain-like"/>
    <property type="match status" value="1"/>
</dbReference>
<feature type="signal peptide" evidence="3">
    <location>
        <begin position="1"/>
        <end position="20"/>
    </location>
</feature>
<dbReference type="InterPro" id="IPR015943">
    <property type="entry name" value="WD40/YVTN_repeat-like_dom_sf"/>
</dbReference>
<evidence type="ECO:0008006" key="6">
    <source>
        <dbReference type="Google" id="ProtNLM"/>
    </source>
</evidence>
<reference evidence="4" key="1">
    <citation type="submission" date="2021-11" db="EMBL/GenBank/DDBJ databases">
        <title>Genome sequence.</title>
        <authorList>
            <person name="Sun Q."/>
        </authorList>
    </citation>
    <scope>NUCLEOTIDE SEQUENCE</scope>
    <source>
        <strain evidence="4">JC732</strain>
    </source>
</reference>
<keyword evidence="2" id="KW-0677">Repeat</keyword>
<keyword evidence="1" id="KW-0853">WD repeat</keyword>
<dbReference type="SMART" id="SM00320">
    <property type="entry name" value="WD40"/>
    <property type="match status" value="4"/>
</dbReference>
<dbReference type="RefSeq" id="WP_230222278.1">
    <property type="nucleotide sequence ID" value="NZ_JAJKFT010000010.1"/>
</dbReference>
<dbReference type="Gene3D" id="2.130.10.10">
    <property type="entry name" value="YVTN repeat-like/Quinoprotein amine dehydrogenase"/>
    <property type="match status" value="4"/>
</dbReference>
<evidence type="ECO:0000256" key="1">
    <source>
        <dbReference type="ARBA" id="ARBA00022574"/>
    </source>
</evidence>
<feature type="chain" id="PRO_5040811589" description="WD40 repeat domain-containing protein" evidence="3">
    <location>
        <begin position="21"/>
        <end position="815"/>
    </location>
</feature>
<organism evidence="4 5">
    <name type="scientific">Blastopirellula sediminis</name>
    <dbReference type="NCBI Taxonomy" id="2894196"/>
    <lineage>
        <taxon>Bacteria</taxon>
        <taxon>Pseudomonadati</taxon>
        <taxon>Planctomycetota</taxon>
        <taxon>Planctomycetia</taxon>
        <taxon>Pirellulales</taxon>
        <taxon>Pirellulaceae</taxon>
        <taxon>Blastopirellula</taxon>
    </lineage>
</organism>
<evidence type="ECO:0000313" key="4">
    <source>
        <dbReference type="EMBL" id="MCC9630821.1"/>
    </source>
</evidence>
<comment type="caution">
    <text evidence="4">The sequence shown here is derived from an EMBL/GenBank/DDBJ whole genome shotgun (WGS) entry which is preliminary data.</text>
</comment>
<dbReference type="EMBL" id="JAJKFT010000010">
    <property type="protein sequence ID" value="MCC9630821.1"/>
    <property type="molecule type" value="Genomic_DNA"/>
</dbReference>
<dbReference type="AlphaFoldDB" id="A0A9X1SIG8"/>
<evidence type="ECO:0000256" key="2">
    <source>
        <dbReference type="ARBA" id="ARBA00022737"/>
    </source>
</evidence>
<dbReference type="InterPro" id="IPR001680">
    <property type="entry name" value="WD40_rpt"/>
</dbReference>
<name>A0A9X1SIG8_9BACT</name>
<dbReference type="PANTHER" id="PTHR22847">
    <property type="entry name" value="WD40 REPEAT PROTEIN"/>
    <property type="match status" value="1"/>
</dbReference>
<keyword evidence="3" id="KW-0732">Signal</keyword>
<dbReference type="Pfam" id="PF00400">
    <property type="entry name" value="WD40"/>
    <property type="match status" value="1"/>
</dbReference>
<dbReference type="PANTHER" id="PTHR22847:SF637">
    <property type="entry name" value="WD REPEAT DOMAIN 5B"/>
    <property type="match status" value="1"/>
</dbReference>
<dbReference type="Proteomes" id="UP001139103">
    <property type="component" value="Unassembled WGS sequence"/>
</dbReference>
<evidence type="ECO:0000256" key="3">
    <source>
        <dbReference type="SAM" id="SignalP"/>
    </source>
</evidence>
<dbReference type="InterPro" id="IPR011047">
    <property type="entry name" value="Quinoprotein_ADH-like_sf"/>
</dbReference>
<sequence>MLRAILLLSLLAISPAASLAQEQESQSTDDVVPLATIRHYPTLTDVAYSPDGQFVAVFHKPTSGGFFGGSIKHPGKFFSLRRVKTGEETLNVPAGWNGFSFSPDSRQLVWFDNSAVTIADCATGKIGATRELKNVSRVQFQDDGETVVTFASVDNMTSEKMLKVQFWKRADLTPIESKVETLTPLYKPIVSLNGKYLAGYKEQARENRAGAGIEFGIWDIATGEPMQAPKYKTLANQLIFHAQEFTPDSSGICSYPTRQGKMEIWNIEKAESQPFDSWFELERHMDVAKRRPWNDLAPDKVATKEDHKLIIRDRSTQRQLSEVDLETQFGDPEGFEIGYSGQFGPQVYSNGILPLTLNMRRRGRLNIWDLTNYQLQETIEVENPVKRILLSRNGKSLVILMDGSVPPFSTRKFAYVSVWDWPARTERFKIEAPNSPVVSIAISTDGKRLATGSRLPTDQAHSYNLPHASEVKLWNLETGELLQTIQKCDDDPHYMTFSPDGKFLAVASRNDATPENHVSDLYVDVRVWNLETFACEQTFIIEKGKDRSRGLDRVNAITFSPDGKRLLMGGGEPGGVWGQLTLWNLETGQLEFVKDMSYSICALWFDLTGTYFYMVDNNLSLLKVENLKEDWPIDSRPLKRPIAVLGIHCADATVGRRDDQALFAFSAIRMTDASSSVIKLVIVGAEKNWILPLTSPGSARSVQFTPDGGQLLDAGVADLDYRTYILDSNTGREITMLDYHDGFVRFGAGGDLAATISPYPGAGVTLWNTLKGQPIVTMPHPNVQHIQFSPTGDSLVSRSDQEARIWDLSPFLKRD</sequence>
<keyword evidence="5" id="KW-1185">Reference proteome</keyword>
<dbReference type="SUPFAM" id="SSF50998">
    <property type="entry name" value="Quinoprotein alcohol dehydrogenase-like"/>
    <property type="match status" value="1"/>
</dbReference>
<protein>
    <recommendedName>
        <fullName evidence="6">WD40 repeat domain-containing protein</fullName>
    </recommendedName>
</protein>
<evidence type="ECO:0000313" key="5">
    <source>
        <dbReference type="Proteomes" id="UP001139103"/>
    </source>
</evidence>
<gene>
    <name evidence="4" type="ORF">LOC68_20700</name>
</gene>
<proteinExistence type="predicted"/>